<dbReference type="FunFam" id="2.60.40.150:FF:000016">
    <property type="entry name" value="Synaptotagmin 1"/>
    <property type="match status" value="1"/>
</dbReference>
<dbReference type="CDD" id="cd00116">
    <property type="entry name" value="LRR_RI"/>
    <property type="match status" value="1"/>
</dbReference>
<feature type="domain" description="C2" evidence="32">
    <location>
        <begin position="1724"/>
        <end position="1857"/>
    </location>
</feature>
<evidence type="ECO:0000256" key="24">
    <source>
        <dbReference type="ARBA" id="ARBA00023018"/>
    </source>
</evidence>
<evidence type="ECO:0000259" key="34">
    <source>
        <dbReference type="PROSITE" id="PS50837"/>
    </source>
</evidence>
<evidence type="ECO:0000256" key="18">
    <source>
        <dbReference type="ARBA" id="ARBA00022741"/>
    </source>
</evidence>
<comment type="subcellular location">
    <subcellularLocation>
        <location evidence="4">Cytoplasmic vesicle</location>
        <location evidence="4">Secretory vesicle</location>
        <location evidence="4">Chromaffin granule membrane</location>
        <topology evidence="4">Single-pass membrane protein</topology>
    </subcellularLocation>
    <subcellularLocation>
        <location evidence="3">Cytoplasmic vesicle</location>
        <location evidence="3">Secretory vesicle</location>
        <location evidence="3">Synaptic vesicle membrane</location>
        <topology evidence="3">Single-pass membrane protein</topology>
    </subcellularLocation>
    <subcellularLocation>
        <location evidence="7">Endoplasmic reticulum membrane</location>
    </subcellularLocation>
    <subcellularLocation>
        <location evidence="5">Golgi apparatus</location>
    </subcellularLocation>
    <subcellularLocation>
        <location evidence="2">Melanosome</location>
    </subcellularLocation>
    <subcellularLocation>
        <location evidence="6">Sarcoplasmic reticulum lumen</location>
    </subcellularLocation>
    <subcellularLocation>
        <location evidence="8">Secreted</location>
    </subcellularLocation>
</comment>
<evidence type="ECO:0000259" key="33">
    <source>
        <dbReference type="PROSITE" id="PS50222"/>
    </source>
</evidence>
<evidence type="ECO:0000259" key="32">
    <source>
        <dbReference type="PROSITE" id="PS50004"/>
    </source>
</evidence>
<evidence type="ECO:0000256" key="1">
    <source>
        <dbReference type="ARBA" id="ARBA00001913"/>
    </source>
</evidence>
<dbReference type="Pfam" id="PF13202">
    <property type="entry name" value="EF-hand_5"/>
    <property type="match status" value="1"/>
</dbReference>
<feature type="region of interest" description="Disordered" evidence="31">
    <location>
        <begin position="1544"/>
        <end position="1591"/>
    </location>
</feature>
<name>A0AAN8M8M4_9TELE</name>
<dbReference type="GO" id="GO:0042470">
    <property type="term" value="C:melanosome"/>
    <property type="evidence" value="ECO:0007669"/>
    <property type="project" value="UniProtKB-SubCell"/>
</dbReference>
<dbReference type="InterPro" id="IPR035892">
    <property type="entry name" value="C2_domain_sf"/>
</dbReference>
<keyword evidence="24" id="KW-0770">Synapse</keyword>
<comment type="function">
    <text evidence="29">Involved in regulation of vitamin K-dependent carboxylation of multiple N-terminal glutamate residues. Seems to inhibit gamma-carboxylase GGCX. Binds 7 calcium ions with a low affinity.</text>
</comment>
<dbReference type="Gene3D" id="2.60.40.150">
    <property type="entry name" value="C2 domain"/>
    <property type="match status" value="2"/>
</dbReference>
<evidence type="ECO:0000256" key="20">
    <source>
        <dbReference type="ARBA" id="ARBA00022837"/>
    </source>
</evidence>
<dbReference type="FunFam" id="3.80.10.10:FF:000782">
    <property type="entry name" value="Si:ch211-196h16.4"/>
    <property type="match status" value="1"/>
</dbReference>
<dbReference type="InterPro" id="IPR000008">
    <property type="entry name" value="C2_dom"/>
</dbReference>
<dbReference type="InterPro" id="IPR018247">
    <property type="entry name" value="EF_Hand_1_Ca_BS"/>
</dbReference>
<gene>
    <name evidence="35" type="ORF">J4Q44_G00092480</name>
</gene>
<dbReference type="InterPro" id="IPR051261">
    <property type="entry name" value="NLR"/>
</dbReference>
<dbReference type="InterPro" id="IPR002048">
    <property type="entry name" value="EF_hand_dom"/>
</dbReference>
<evidence type="ECO:0000256" key="21">
    <source>
        <dbReference type="ARBA" id="ARBA00022840"/>
    </source>
</evidence>
<keyword evidence="11" id="KW-0963">Cytoplasm</keyword>
<dbReference type="GO" id="GO:0005524">
    <property type="term" value="F:ATP binding"/>
    <property type="evidence" value="ECO:0007669"/>
    <property type="project" value="UniProtKB-KW"/>
</dbReference>
<dbReference type="Pfam" id="PF00168">
    <property type="entry name" value="C2"/>
    <property type="match status" value="2"/>
</dbReference>
<organism evidence="35 36">
    <name type="scientific">Coregonus suidteri</name>
    <dbReference type="NCBI Taxonomy" id="861788"/>
    <lineage>
        <taxon>Eukaryota</taxon>
        <taxon>Metazoa</taxon>
        <taxon>Chordata</taxon>
        <taxon>Craniata</taxon>
        <taxon>Vertebrata</taxon>
        <taxon>Euteleostomi</taxon>
        <taxon>Actinopterygii</taxon>
        <taxon>Neopterygii</taxon>
        <taxon>Teleostei</taxon>
        <taxon>Protacanthopterygii</taxon>
        <taxon>Salmoniformes</taxon>
        <taxon>Salmonidae</taxon>
        <taxon>Coregoninae</taxon>
        <taxon>Coregonus</taxon>
    </lineage>
</organism>
<keyword evidence="28" id="KW-0968">Cytoplasmic vesicle</keyword>
<dbReference type="SMART" id="SM00054">
    <property type="entry name" value="EFh"/>
    <property type="match status" value="3"/>
</dbReference>
<evidence type="ECO:0000256" key="15">
    <source>
        <dbReference type="ARBA" id="ARBA00022723"/>
    </source>
</evidence>
<evidence type="ECO:0000256" key="14">
    <source>
        <dbReference type="ARBA" id="ARBA00022692"/>
    </source>
</evidence>
<dbReference type="GO" id="GO:0005789">
    <property type="term" value="C:endoplasmic reticulum membrane"/>
    <property type="evidence" value="ECO:0007669"/>
    <property type="project" value="UniProtKB-SubCell"/>
</dbReference>
<evidence type="ECO:0000256" key="27">
    <source>
        <dbReference type="ARBA" id="ARBA00023180"/>
    </source>
</evidence>
<keyword evidence="26" id="KW-0472">Membrane</keyword>
<feature type="domain" description="NACHT" evidence="34">
    <location>
        <begin position="259"/>
        <end position="393"/>
    </location>
</feature>
<keyword evidence="22" id="KW-0703">Sarcoplasmic reticulum</keyword>
<dbReference type="InterPro" id="IPR029495">
    <property type="entry name" value="NACHT-assoc"/>
</dbReference>
<keyword evidence="21" id="KW-0067">ATP-binding</keyword>
<dbReference type="InterPro" id="IPR032675">
    <property type="entry name" value="LRR_dom_sf"/>
</dbReference>
<dbReference type="InterPro" id="IPR027417">
    <property type="entry name" value="P-loop_NTPase"/>
</dbReference>
<evidence type="ECO:0000256" key="12">
    <source>
        <dbReference type="ARBA" id="ARBA00022525"/>
    </source>
</evidence>
<sequence length="1873" mass="210827">MKSDMSMDPPFHFSKEPLSSEQGVHQQRPVSPVPSCVSMKSDRSMGPPINFSSEQGVHQERPASPVTSCVSMKSEMSMDPPYNFRKEPLSSEQGVHQERPVSPVPSCESMKSDWSMGQPINFSSEQGVHQERPVSPFPSCVSMKSDQPMDLPMRFSDEPLSNKRHQNVSAEAEIQEKLKSTLKKRFQCVFEGLAQHGNPTLLNDIYTEIFITEGGSGKVNNEHEIRQIETASRRPATQDTPIKCNDIFKPLPGQDRHIKAALTKGVAGIGKTVSVQKFILDWAEGKANKDIQFIFPLPFRELNLMRAKRCSLMELLDSFFMEIKESKMINYDECKVLFVFDGLDECRLPLDFQNNKTCSDVSESTSVDVLLTNLIKGNLLPSALLWTTSRPAAANQIPPECVDQVTELRGFNDPQKEEYFRKRFSDENLANRIISHMKSSMSLYIMCHIPVFCWVSATVLERMLDEAESGEIPKTLTQMCIHFLIFQTKQSSRKYLGEDYIDNHWNTEMIMKLGKLAYQQLEKGNLIFYEEDLRECDIDVTEASVYSGVCTQIFREEKGLCQKKVYCFVHLSIQEFLAALYVFLTFENSNVNLLSQGVNIKTMSGETPVLFLHKSAVDKALQSLNGHLDLFLRFLLGLSLKSNQTLLQGLLSQTGSKSHTSEETAKYIKMKIRKNPSLERCINLFHCLSELNDISLVEEIQSYLSSGSLSDAELSPAQWSALVFVLLTSVEKQDVFELRKYLRSEEGLLMLLPVVKATRTAILKDCNLTERCCKSLASALSSNSSSLRELDLSDNKLQDSGVKLLSAGLKNPGCKLKTLRLKSCGTTKVGCAFLASALRSNSSHLRELDLSRNIFGDSGLKMLSTVLEDPHCKLDILSLSGCGVTEEGCASLASALRSNPSHLRELDLTSNQPGDSGVKLLSAVLENPQCKLQKLKLYNSKTTEEGCSYLASALMTNPSHLRELDLGGNKLRDSGMNHLSAALKEPLCKLETLRLLGCGVTEESCASLASALRSNPSHLRELDLTNNQPGDSGVKMLSAVLEDPLCKLERLSLKCCNLTEKCCGSLASALSSNSSSLRELHLSHNNLQDSGVKLLSAGLGNAHCKVETLGLSCCWHRKRCYSDGCVSGVVRYSKSKDFSKRPVIMELRPLVMCFVLCVVYAFSKPTIEKKDRVHHDDPLSNRDHEDEENFDYDHEAFLGQDEAKTFDQLTPEESKERLGMLVERIDEDKDGYVSVEEMIKWIKHSQKRWIYDDVDRQWKGHDHNGDGLVSWEEYKNATYGYILDDPDPEDGFSYRQMISRDERRFKMSDLDADLKANKEEFTAFLHPEEYDHMKDIVVLETMEDIDKNGDGFIDLEEYIGDMYNQEGDPSEPEWVRTEREQFTEFRDKNKDGRMDKEETKDWILPSDYDHAEAEAKHLVYESDNDKDGKLTKAEIVEKYDLFVEVYLGVLPLSTLQPDRTKARTHTQVMTGSHRATPAQPSPSPLSINPNATATPEPGPGGHTPTKFMSELHSLHRALCVVCVCLVLSCCLCVWRKCLKKKDKDTDKEKKKKGKNGLNTDTELEGGNSEPLTDEGDTETGLTGREEEPKEEVKLGRLEFSLDYNFTENTMVVGILQACDLPAMDVGGSSDPYVKLYLLPDKKRKFETKVHRKTLNPTFNETFTFKVLYSELGGRTLVMTVYDFDRFSKHDAIGALRVPMSSLDFSQMTQEWRELKKAEKEESEQLGDICLSLRYVPTAGKLSIVVLEAKNLKKMDVGGLSDPYVKIHLLQNGKRLKKKKTSIKKNTLNPYYNESFSFEVPFEQIQKVQVAVTVLDYDKIGKNDAIGKVFLGGASSGTELRHWSDMLANPRRPIAQWHGLKAEDEVNAELAARK</sequence>
<keyword evidence="36" id="KW-1185">Reference proteome</keyword>
<feature type="compositionally biased region" description="Basic and acidic residues" evidence="31">
    <location>
        <begin position="84"/>
        <end position="99"/>
    </location>
</feature>
<feature type="domain" description="EF-hand" evidence="33">
    <location>
        <begin position="1249"/>
        <end position="1284"/>
    </location>
</feature>
<comment type="similarity">
    <text evidence="10">Belongs to the synaptotagmin family.</text>
</comment>
<evidence type="ECO:0000256" key="17">
    <source>
        <dbReference type="ARBA" id="ARBA00022737"/>
    </source>
</evidence>
<evidence type="ECO:0000256" key="3">
    <source>
        <dbReference type="ARBA" id="ARBA00004254"/>
    </source>
</evidence>
<dbReference type="GO" id="GO:0005509">
    <property type="term" value="F:calcium ion binding"/>
    <property type="evidence" value="ECO:0007669"/>
    <property type="project" value="InterPro"/>
</dbReference>
<dbReference type="PRINTS" id="PR00399">
    <property type="entry name" value="SYNAPTOTAGMN"/>
</dbReference>
<keyword evidence="16" id="KW-0732">Signal</keyword>
<keyword evidence="25" id="KW-0333">Golgi apparatus</keyword>
<dbReference type="Pfam" id="PF14484">
    <property type="entry name" value="FISNA"/>
    <property type="match status" value="1"/>
</dbReference>
<dbReference type="InterPro" id="IPR007111">
    <property type="entry name" value="NACHT_NTPase"/>
</dbReference>
<dbReference type="EMBL" id="JAGTTL010000007">
    <property type="protein sequence ID" value="KAK6320141.1"/>
    <property type="molecule type" value="Genomic_DNA"/>
</dbReference>
<accession>A0AAN8M8M4</accession>
<dbReference type="SMART" id="SM00239">
    <property type="entry name" value="C2"/>
    <property type="match status" value="2"/>
</dbReference>
<dbReference type="FunFam" id="1.10.238.10:FF:000090">
    <property type="entry name" value="calumenin isoform X2"/>
    <property type="match status" value="1"/>
</dbReference>
<keyword evidence="13" id="KW-0433">Leucine-rich repeat</keyword>
<keyword evidence="17" id="KW-0677">Repeat</keyword>
<dbReference type="PROSITE" id="PS51450">
    <property type="entry name" value="LRR"/>
    <property type="match status" value="1"/>
</dbReference>
<dbReference type="Gene3D" id="3.40.50.300">
    <property type="entry name" value="P-loop containing nucleotide triphosphate hydrolases"/>
    <property type="match status" value="1"/>
</dbReference>
<evidence type="ECO:0000256" key="19">
    <source>
        <dbReference type="ARBA" id="ARBA00022824"/>
    </source>
</evidence>
<evidence type="ECO:0000256" key="4">
    <source>
        <dbReference type="ARBA" id="ARBA00004349"/>
    </source>
</evidence>
<reference evidence="35 36" key="1">
    <citation type="submission" date="2021-04" db="EMBL/GenBank/DDBJ databases">
        <authorList>
            <person name="De Guttry C."/>
            <person name="Zahm M."/>
            <person name="Klopp C."/>
            <person name="Cabau C."/>
            <person name="Louis A."/>
            <person name="Berthelot C."/>
            <person name="Parey E."/>
            <person name="Roest Crollius H."/>
            <person name="Montfort J."/>
            <person name="Robinson-Rechavi M."/>
            <person name="Bucao C."/>
            <person name="Bouchez O."/>
            <person name="Gislard M."/>
            <person name="Lluch J."/>
            <person name="Milhes M."/>
            <person name="Lampietro C."/>
            <person name="Lopez Roques C."/>
            <person name="Donnadieu C."/>
            <person name="Braasch I."/>
            <person name="Desvignes T."/>
            <person name="Postlethwait J."/>
            <person name="Bobe J."/>
            <person name="Wedekind C."/>
            <person name="Guiguen Y."/>
        </authorList>
    </citation>
    <scope>NUCLEOTIDE SEQUENCE [LARGE SCALE GENOMIC DNA]</scope>
    <source>
        <strain evidence="35">Cs_M1</strain>
        <tissue evidence="35">Blood</tissue>
    </source>
</reference>
<dbReference type="PROSITE" id="PS50004">
    <property type="entry name" value="C2"/>
    <property type="match status" value="2"/>
</dbReference>
<comment type="similarity">
    <text evidence="9">Belongs to the CREC family.</text>
</comment>
<dbReference type="SMART" id="SM01288">
    <property type="entry name" value="FISNA"/>
    <property type="match status" value="1"/>
</dbReference>
<proteinExistence type="inferred from homology"/>
<dbReference type="PROSITE" id="PS50837">
    <property type="entry name" value="NACHT"/>
    <property type="match status" value="1"/>
</dbReference>
<dbReference type="Proteomes" id="UP001356427">
    <property type="component" value="Unassembled WGS sequence"/>
</dbReference>
<dbReference type="Gene3D" id="1.10.238.10">
    <property type="entry name" value="EF-hand"/>
    <property type="match status" value="2"/>
</dbReference>
<keyword evidence="12" id="KW-0964">Secreted</keyword>
<evidence type="ECO:0000256" key="28">
    <source>
        <dbReference type="ARBA" id="ARBA00023329"/>
    </source>
</evidence>
<evidence type="ECO:0000313" key="35">
    <source>
        <dbReference type="EMBL" id="KAK6320141.1"/>
    </source>
</evidence>
<dbReference type="CDD" id="cd08402">
    <property type="entry name" value="C2B_Synaptotagmin-1"/>
    <property type="match status" value="1"/>
</dbReference>
<dbReference type="SUPFAM" id="SSF52047">
    <property type="entry name" value="RNI-like"/>
    <property type="match status" value="1"/>
</dbReference>
<evidence type="ECO:0000256" key="6">
    <source>
        <dbReference type="ARBA" id="ARBA00004564"/>
    </source>
</evidence>
<dbReference type="InterPro" id="IPR011992">
    <property type="entry name" value="EF-hand-dom_pair"/>
</dbReference>
<evidence type="ECO:0000256" key="8">
    <source>
        <dbReference type="ARBA" id="ARBA00004613"/>
    </source>
</evidence>
<evidence type="ECO:0000256" key="22">
    <source>
        <dbReference type="ARBA" id="ARBA00022951"/>
    </source>
</evidence>
<dbReference type="Gene3D" id="3.80.10.10">
    <property type="entry name" value="Ribonuclease Inhibitor"/>
    <property type="match status" value="2"/>
</dbReference>
<dbReference type="InterPro" id="IPR041075">
    <property type="entry name" value="NOD1/2_WH"/>
</dbReference>
<dbReference type="SUPFAM" id="SSF47473">
    <property type="entry name" value="EF-hand"/>
    <property type="match status" value="2"/>
</dbReference>
<dbReference type="GO" id="GO:0005576">
    <property type="term" value="C:extracellular region"/>
    <property type="evidence" value="ECO:0007669"/>
    <property type="project" value="UniProtKB-SubCell"/>
</dbReference>
<keyword evidence="27" id="KW-0325">Glycoprotein</keyword>
<dbReference type="FunFam" id="1.10.238.10:FF:000110">
    <property type="entry name" value="calumenin isoform X2"/>
    <property type="match status" value="1"/>
</dbReference>
<evidence type="ECO:0000256" key="31">
    <source>
        <dbReference type="SAM" id="MobiDB-lite"/>
    </source>
</evidence>
<keyword evidence="15" id="KW-0479">Metal-binding</keyword>
<protein>
    <submittedName>
        <fullName evidence="35">Uncharacterized protein</fullName>
    </submittedName>
</protein>
<dbReference type="FunFam" id="3.80.10.10:FF:000100">
    <property type="entry name" value="Si:dkey-11n14.1"/>
    <property type="match status" value="1"/>
</dbReference>
<evidence type="ECO:0000313" key="36">
    <source>
        <dbReference type="Proteomes" id="UP001356427"/>
    </source>
</evidence>
<dbReference type="PANTHER" id="PTHR24106">
    <property type="entry name" value="NACHT, LRR AND CARD DOMAINS-CONTAINING"/>
    <property type="match status" value="1"/>
</dbReference>
<dbReference type="Pfam" id="PF17776">
    <property type="entry name" value="NLRC4_HD2"/>
    <property type="match status" value="1"/>
</dbReference>
<dbReference type="CDD" id="cd16228">
    <property type="entry name" value="EFh_CREC_Calumenin"/>
    <property type="match status" value="1"/>
</dbReference>
<dbReference type="PRINTS" id="PR00360">
    <property type="entry name" value="C2DOMAIN"/>
</dbReference>
<dbReference type="InterPro" id="IPR041267">
    <property type="entry name" value="NLRP_HD2"/>
</dbReference>
<dbReference type="CDD" id="cd08385">
    <property type="entry name" value="C2A_Synaptotagmin-1-5-6-9-10"/>
    <property type="match status" value="1"/>
</dbReference>
<dbReference type="GO" id="GO:0005794">
    <property type="term" value="C:Golgi apparatus"/>
    <property type="evidence" value="ECO:0007669"/>
    <property type="project" value="UniProtKB-SubCell"/>
</dbReference>
<keyword evidence="18" id="KW-0547">Nucleotide-binding</keyword>
<evidence type="ECO:0000256" key="23">
    <source>
        <dbReference type="ARBA" id="ARBA00022989"/>
    </source>
</evidence>
<keyword evidence="19" id="KW-0256">Endoplasmic reticulum</keyword>
<keyword evidence="23" id="KW-1133">Transmembrane helix</keyword>
<evidence type="ECO:0000256" key="13">
    <source>
        <dbReference type="ARBA" id="ARBA00022614"/>
    </source>
</evidence>
<comment type="caution">
    <text evidence="35">The sequence shown here is derived from an EMBL/GenBank/DDBJ whole genome shotgun (WGS) entry which is preliminary data.</text>
</comment>
<feature type="domain" description="C2" evidence="32">
    <location>
        <begin position="1593"/>
        <end position="1712"/>
    </location>
</feature>
<evidence type="ECO:0000256" key="25">
    <source>
        <dbReference type="ARBA" id="ARBA00023034"/>
    </source>
</evidence>
<dbReference type="PROSITE" id="PS50222">
    <property type="entry name" value="EF_HAND_2"/>
    <property type="match status" value="3"/>
</dbReference>
<evidence type="ECO:0000256" key="11">
    <source>
        <dbReference type="ARBA" id="ARBA00022490"/>
    </source>
</evidence>
<feature type="compositionally biased region" description="Polar residues" evidence="31">
    <location>
        <begin position="17"/>
        <end position="29"/>
    </location>
</feature>
<evidence type="ECO:0000256" key="16">
    <source>
        <dbReference type="ARBA" id="ARBA00022729"/>
    </source>
</evidence>
<dbReference type="Pfam" id="PF17779">
    <property type="entry name" value="WHD_NOD2"/>
    <property type="match status" value="1"/>
</dbReference>
<evidence type="ECO:0000256" key="2">
    <source>
        <dbReference type="ARBA" id="ARBA00004223"/>
    </source>
</evidence>
<dbReference type="FunFam" id="1.10.238.10:FF:000109">
    <property type="entry name" value="calumenin isoform X2"/>
    <property type="match status" value="1"/>
</dbReference>
<dbReference type="InterPro" id="IPR001565">
    <property type="entry name" value="Synaptotagmin"/>
</dbReference>
<evidence type="ECO:0000256" key="29">
    <source>
        <dbReference type="ARBA" id="ARBA00043927"/>
    </source>
</evidence>
<comment type="subunit">
    <text evidence="30">Interacts with GGCX.</text>
</comment>
<feature type="region of interest" description="Disordered" evidence="31">
    <location>
        <begin position="1"/>
        <end position="112"/>
    </location>
</feature>
<feature type="domain" description="EF-hand" evidence="33">
    <location>
        <begin position="1333"/>
        <end position="1368"/>
    </location>
</feature>
<dbReference type="GO" id="GO:0030672">
    <property type="term" value="C:synaptic vesicle membrane"/>
    <property type="evidence" value="ECO:0007669"/>
    <property type="project" value="UniProtKB-SubCell"/>
</dbReference>
<dbReference type="GO" id="GO:0033018">
    <property type="term" value="C:sarcoplasmic reticulum lumen"/>
    <property type="evidence" value="ECO:0007669"/>
    <property type="project" value="UniProtKB-SubCell"/>
</dbReference>
<dbReference type="Pfam" id="PF13516">
    <property type="entry name" value="LRR_6"/>
    <property type="match status" value="6"/>
</dbReference>
<dbReference type="Pfam" id="PF05729">
    <property type="entry name" value="NACHT"/>
    <property type="match status" value="1"/>
</dbReference>
<keyword evidence="20" id="KW-0106">Calcium</keyword>
<feature type="domain" description="EF-hand" evidence="33">
    <location>
        <begin position="1213"/>
        <end position="1248"/>
    </location>
</feature>
<evidence type="ECO:0000256" key="9">
    <source>
        <dbReference type="ARBA" id="ARBA00006431"/>
    </source>
</evidence>
<feature type="region of interest" description="Disordered" evidence="31">
    <location>
        <begin position="1459"/>
        <end position="1504"/>
    </location>
</feature>
<keyword evidence="14" id="KW-0812">Transmembrane</keyword>
<evidence type="ECO:0000256" key="7">
    <source>
        <dbReference type="ARBA" id="ARBA00004586"/>
    </source>
</evidence>
<evidence type="ECO:0000256" key="30">
    <source>
        <dbReference type="ARBA" id="ARBA00063649"/>
    </source>
</evidence>
<dbReference type="FunFam" id="2.60.40.150:FF:000007">
    <property type="entry name" value="Synaptotagmin 1"/>
    <property type="match status" value="1"/>
</dbReference>
<evidence type="ECO:0000256" key="5">
    <source>
        <dbReference type="ARBA" id="ARBA00004555"/>
    </source>
</evidence>
<dbReference type="SUPFAM" id="SSF49562">
    <property type="entry name" value="C2 domain (Calcium/lipid-binding domain, CaLB)"/>
    <property type="match status" value="2"/>
</dbReference>
<evidence type="ECO:0000256" key="10">
    <source>
        <dbReference type="ARBA" id="ARBA00006996"/>
    </source>
</evidence>
<dbReference type="GO" id="GO:0042584">
    <property type="term" value="C:chromaffin granule membrane"/>
    <property type="evidence" value="ECO:0007669"/>
    <property type="project" value="UniProtKB-SubCell"/>
</dbReference>
<dbReference type="FunFam" id="3.40.50.300:FF:000210">
    <property type="entry name" value="Si:dkey-16p6.1"/>
    <property type="match status" value="1"/>
</dbReference>
<dbReference type="PROSITE" id="PS00018">
    <property type="entry name" value="EF_HAND_1"/>
    <property type="match status" value="4"/>
</dbReference>
<evidence type="ECO:0000256" key="26">
    <source>
        <dbReference type="ARBA" id="ARBA00023136"/>
    </source>
</evidence>
<dbReference type="SMART" id="SM00368">
    <property type="entry name" value="LRR_RI"/>
    <property type="match status" value="11"/>
</dbReference>
<comment type="cofactor">
    <cofactor evidence="1">
        <name>Ca(2+)</name>
        <dbReference type="ChEBI" id="CHEBI:29108"/>
    </cofactor>
</comment>
<dbReference type="InterPro" id="IPR001611">
    <property type="entry name" value="Leu-rich_rpt"/>
</dbReference>